<dbReference type="GO" id="GO:0030643">
    <property type="term" value="P:intracellular phosphate ion homeostasis"/>
    <property type="evidence" value="ECO:0007669"/>
    <property type="project" value="InterPro"/>
</dbReference>
<dbReference type="Proteomes" id="UP000000611">
    <property type="component" value="Chromosome"/>
</dbReference>
<dbReference type="InterPro" id="IPR026022">
    <property type="entry name" value="PhoU_dom"/>
</dbReference>
<comment type="subunit">
    <text evidence="2">Homodimer.</text>
</comment>
<dbReference type="GO" id="GO:0005737">
    <property type="term" value="C:cytoplasm"/>
    <property type="evidence" value="ECO:0007669"/>
    <property type="project" value="UniProtKB-SubCell"/>
</dbReference>
<keyword evidence="2" id="KW-0813">Transport</keyword>
<keyword evidence="2" id="KW-0592">Phosphate transport</keyword>
<dbReference type="GO" id="GO:0006817">
    <property type="term" value="P:phosphate ion transport"/>
    <property type="evidence" value="ECO:0007669"/>
    <property type="project" value="UniProtKB-KW"/>
</dbReference>
<comment type="similarity">
    <text evidence="1 2">Belongs to the PhoU family.</text>
</comment>
<evidence type="ECO:0000256" key="1">
    <source>
        <dbReference type="ARBA" id="ARBA00008107"/>
    </source>
</evidence>
<feature type="domain" description="PhoU" evidence="3">
    <location>
        <begin position="20"/>
        <end position="107"/>
    </location>
</feature>
<dbReference type="KEGG" id="bdu:BDU_46"/>
<dbReference type="NCBIfam" id="TIGR02135">
    <property type="entry name" value="phoU_full"/>
    <property type="match status" value="1"/>
</dbReference>
<dbReference type="EMBL" id="CP000976">
    <property type="protein sequence ID" value="ACH93004.1"/>
    <property type="molecule type" value="Genomic_DNA"/>
</dbReference>
<dbReference type="SUPFAM" id="SSF109755">
    <property type="entry name" value="PhoU-like"/>
    <property type="match status" value="1"/>
</dbReference>
<dbReference type="InterPro" id="IPR038078">
    <property type="entry name" value="PhoU-like_sf"/>
</dbReference>
<dbReference type="HOGENOM" id="CLU_078518_2_0_12"/>
<dbReference type="InterPro" id="IPR028366">
    <property type="entry name" value="PhoU"/>
</dbReference>
<evidence type="ECO:0000313" key="4">
    <source>
        <dbReference type="EMBL" id="ACH93004.1"/>
    </source>
</evidence>
<dbReference type="AlphaFoldDB" id="B5RKU3"/>
<reference evidence="4 5" key="1">
    <citation type="journal article" date="2008" name="PLoS Genet.">
        <title>The genome of Borrelia recurrentis, the agent of deadly louse-borne relapsing fever, is a degraded subset of tick-borne Borrelia duttonii.</title>
        <authorList>
            <person name="Lescot M."/>
            <person name="Audic S."/>
            <person name="Robert C."/>
            <person name="Nguyen T.T."/>
            <person name="Blanc G."/>
            <person name="Cutler S.J."/>
            <person name="Wincker P."/>
            <person name="Couloux A."/>
            <person name="Claverie J.-M."/>
            <person name="Raoult D."/>
            <person name="Drancourt M."/>
        </authorList>
    </citation>
    <scope>NUCLEOTIDE SEQUENCE [LARGE SCALE GENOMIC DNA]</scope>
    <source>
        <strain evidence="4 5">Ly</strain>
    </source>
</reference>
<sequence length="225" mass="26065">MNMIRRKLTKQLEIIKDYLWEMKECVLKMIENSLIALESRDKNLAKKIINEDEKMIDDYQYDIEDLCGRIIATEHPVATELREILAIIKIISSLERIADHSTKIVKVVLLLESNVGDFSSVDIYQKPLREMADTAKDMLANIFDAYFDGDFIKILKIVKYDNIIDKLFSKQKTLVIDAMKNNPENLDYLLNILFLNSFLERVGDHVATIGELLYFVKVGEKVNLT</sequence>
<comment type="subcellular location">
    <subcellularLocation>
        <location evidence="2">Cytoplasm</location>
    </subcellularLocation>
</comment>
<dbReference type="STRING" id="412419.BDU_46"/>
<protein>
    <recommendedName>
        <fullName evidence="2">Phosphate-specific transport system accessory protein PhoU</fullName>
    </recommendedName>
</protein>
<dbReference type="PANTHER" id="PTHR42930">
    <property type="entry name" value="PHOSPHATE-SPECIFIC TRANSPORT SYSTEM ACCESSORY PROTEIN PHOU"/>
    <property type="match status" value="1"/>
</dbReference>
<keyword evidence="5" id="KW-1185">Reference proteome</keyword>
<accession>B5RKU3</accession>
<evidence type="ECO:0000256" key="2">
    <source>
        <dbReference type="PIRNR" id="PIRNR003107"/>
    </source>
</evidence>
<evidence type="ECO:0000313" key="5">
    <source>
        <dbReference type="Proteomes" id="UP000000611"/>
    </source>
</evidence>
<organism evidence="4 5">
    <name type="scientific">Borrelia duttonii (strain Ly)</name>
    <dbReference type="NCBI Taxonomy" id="412419"/>
    <lineage>
        <taxon>Bacteria</taxon>
        <taxon>Pseudomonadati</taxon>
        <taxon>Spirochaetota</taxon>
        <taxon>Spirochaetia</taxon>
        <taxon>Spirochaetales</taxon>
        <taxon>Borreliaceae</taxon>
        <taxon>Borrelia</taxon>
    </lineage>
</organism>
<gene>
    <name evidence="4" type="primary">phoU</name>
    <name evidence="4" type="ordered locus">BDU_46</name>
</gene>
<name>B5RKU3_BORDL</name>
<evidence type="ECO:0000259" key="3">
    <source>
        <dbReference type="Pfam" id="PF01895"/>
    </source>
</evidence>
<dbReference type="PANTHER" id="PTHR42930:SF3">
    <property type="entry name" value="PHOSPHATE-SPECIFIC TRANSPORT SYSTEM ACCESSORY PROTEIN PHOU"/>
    <property type="match status" value="1"/>
</dbReference>
<dbReference type="GO" id="GO:0045936">
    <property type="term" value="P:negative regulation of phosphate metabolic process"/>
    <property type="evidence" value="ECO:0007669"/>
    <property type="project" value="InterPro"/>
</dbReference>
<dbReference type="Pfam" id="PF01895">
    <property type="entry name" value="PhoU"/>
    <property type="match status" value="2"/>
</dbReference>
<dbReference type="PIRSF" id="PIRSF003107">
    <property type="entry name" value="PhoU"/>
    <property type="match status" value="1"/>
</dbReference>
<dbReference type="FunFam" id="1.20.58.220:FF:000006">
    <property type="entry name" value="Phosphate-specific transport system accessory protein PhoU"/>
    <property type="match status" value="1"/>
</dbReference>
<dbReference type="eggNOG" id="COG0704">
    <property type="taxonomic scope" value="Bacteria"/>
</dbReference>
<comment type="function">
    <text evidence="2">Plays a role in the regulation of phosphate uptake.</text>
</comment>
<feature type="domain" description="PhoU" evidence="3">
    <location>
        <begin position="128"/>
        <end position="212"/>
    </location>
</feature>
<proteinExistence type="inferred from homology"/>
<keyword evidence="2" id="KW-0963">Cytoplasm</keyword>
<dbReference type="Gene3D" id="1.20.58.220">
    <property type="entry name" value="Phosphate transport system protein phou homolog 2, domain 2"/>
    <property type="match status" value="2"/>
</dbReference>